<accession>C7R1S8</accession>
<evidence type="ECO:0000256" key="4">
    <source>
        <dbReference type="ARBA" id="ARBA00022729"/>
    </source>
</evidence>
<evidence type="ECO:0000256" key="11">
    <source>
        <dbReference type="SAM" id="SignalP"/>
    </source>
</evidence>
<evidence type="ECO:0000256" key="5">
    <source>
        <dbReference type="ARBA" id="ARBA00022801"/>
    </source>
</evidence>
<dbReference type="AlphaFoldDB" id="C7R1S8"/>
<dbReference type="InterPro" id="IPR001919">
    <property type="entry name" value="CBD2"/>
</dbReference>
<feature type="active site" description="Nucleophile" evidence="9">
    <location>
        <position position="304"/>
    </location>
</feature>
<dbReference type="InterPro" id="IPR012291">
    <property type="entry name" value="CBM2_carb-bd_dom_sf"/>
</dbReference>
<evidence type="ECO:0000313" key="15">
    <source>
        <dbReference type="Proteomes" id="UP000000628"/>
    </source>
</evidence>
<feature type="chain" id="PRO_5002981170" description="Beta-xylanase" evidence="11">
    <location>
        <begin position="43"/>
        <end position="503"/>
    </location>
</feature>
<feature type="signal peptide" evidence="11">
    <location>
        <begin position="1"/>
        <end position="42"/>
    </location>
</feature>
<dbReference type="PROSITE" id="PS51760">
    <property type="entry name" value="GH10_2"/>
    <property type="match status" value="1"/>
</dbReference>
<dbReference type="GO" id="GO:0045493">
    <property type="term" value="P:xylan catabolic process"/>
    <property type="evidence" value="ECO:0007669"/>
    <property type="project" value="UniProtKB-KW"/>
</dbReference>
<dbReference type="InterPro" id="IPR008965">
    <property type="entry name" value="CBM2/CBM3_carb-bd_dom_sf"/>
</dbReference>
<evidence type="ECO:0000256" key="8">
    <source>
        <dbReference type="ARBA" id="ARBA00023326"/>
    </source>
</evidence>
<dbReference type="SUPFAM" id="SSF51445">
    <property type="entry name" value="(Trans)glycosidases"/>
    <property type="match status" value="1"/>
</dbReference>
<evidence type="ECO:0000259" key="12">
    <source>
        <dbReference type="PROSITE" id="PS51173"/>
    </source>
</evidence>
<dbReference type="SMART" id="SM00633">
    <property type="entry name" value="Glyco_10"/>
    <property type="match status" value="1"/>
</dbReference>
<dbReference type="SUPFAM" id="SSF49384">
    <property type="entry name" value="Carbohydrate-binding domain"/>
    <property type="match status" value="1"/>
</dbReference>
<dbReference type="Pfam" id="PF00331">
    <property type="entry name" value="Glyco_hydro_10"/>
    <property type="match status" value="1"/>
</dbReference>
<dbReference type="GO" id="GO:0031176">
    <property type="term" value="F:endo-1,4-beta-xylanase activity"/>
    <property type="evidence" value="ECO:0007669"/>
    <property type="project" value="UniProtKB-EC"/>
</dbReference>
<evidence type="ECO:0000256" key="9">
    <source>
        <dbReference type="PROSITE-ProRule" id="PRU10061"/>
    </source>
</evidence>
<dbReference type="CAZy" id="GH10">
    <property type="family name" value="Glycoside Hydrolase Family 10"/>
</dbReference>
<evidence type="ECO:0000256" key="6">
    <source>
        <dbReference type="ARBA" id="ARBA00023277"/>
    </source>
</evidence>
<dbReference type="eggNOG" id="COG5297">
    <property type="taxonomic scope" value="Bacteria"/>
</dbReference>
<evidence type="ECO:0000256" key="3">
    <source>
        <dbReference type="ARBA" id="ARBA00022651"/>
    </source>
</evidence>
<keyword evidence="7 10" id="KW-0326">Glycosidase</keyword>
<evidence type="ECO:0000256" key="2">
    <source>
        <dbReference type="ARBA" id="ARBA00007495"/>
    </source>
</evidence>
<dbReference type="PRINTS" id="PR00134">
    <property type="entry name" value="GLHYDRLASE10"/>
</dbReference>
<proteinExistence type="inferred from homology"/>
<dbReference type="EMBL" id="CP001706">
    <property type="protein sequence ID" value="ACV08396.1"/>
    <property type="molecule type" value="Genomic_DNA"/>
</dbReference>
<comment type="catalytic activity">
    <reaction evidence="1 10">
        <text>Endohydrolysis of (1-&gt;4)-beta-D-xylosidic linkages in xylans.</text>
        <dbReference type="EC" id="3.2.1.8"/>
    </reaction>
</comment>
<protein>
    <recommendedName>
        <fullName evidence="10">Beta-xylanase</fullName>
        <ecNumber evidence="10">3.2.1.8</ecNumber>
    </recommendedName>
</protein>
<keyword evidence="15" id="KW-1185">Reference proteome</keyword>
<feature type="domain" description="CBM2" evidence="12">
    <location>
        <begin position="394"/>
        <end position="503"/>
    </location>
</feature>
<evidence type="ECO:0000256" key="1">
    <source>
        <dbReference type="ARBA" id="ARBA00000681"/>
    </source>
</evidence>
<sequence length="503" mass="54956">MNRYTHPPPSCSTTQRGRLVKTRRTAATLIAALSVLATTALAAPTQASPLNAELPTSPTITTATKGIGHDYEPLRDAAARKGKTFGFAYAPHIAAQDSQYKAIAQREFSMVTAENNMKWDATEPRRGQFTFNGADEIMSFAKANNQKVYGHALVWHSQMPNWAKQITSRDDMRRAMNDHIKAVAGRYKGQIEAWDVVNEAFEWNGTRRQSELQKVMGDYWIEEAFRTARAADPNAKLCYNDYSTDGINAKSDAIYRMVKDFKSRGVPIDCVGFQTHLIVGELPATNKQNLQRFADLGVDVRITELDIRIKLPASQQDLNTQAREYGQVVENCFGISRCTGVTIWGITDKYSWIPQVSPGWNASLPWNENYTTKPALASVAQAMGAKSASGGDNGGTPGLTCGISAKVGANWGSGYTMDIVVANKGTTPITDWTFATTLPQGQKLSTGWSGTYSQNGQRLTVTPGTWNRTIAPGQSVSFNFNVAKNGNGSTALSNFTINGQHCP</sequence>
<keyword evidence="6 10" id="KW-0119">Carbohydrate metabolism</keyword>
<dbReference type="STRING" id="471856.Jden_0732"/>
<reference evidence="14 15" key="1">
    <citation type="journal article" date="2009" name="Stand. Genomic Sci.">
        <title>Complete genome sequence of Jonesia denitrificans type strain (Prevot 55134).</title>
        <authorList>
            <person name="Pukall R."/>
            <person name="Gehrich-Schroter G."/>
            <person name="Lapidus A."/>
            <person name="Nolan M."/>
            <person name="Glavina Del Rio T."/>
            <person name="Lucas S."/>
            <person name="Chen F."/>
            <person name="Tice H."/>
            <person name="Pitluck S."/>
            <person name="Cheng J.F."/>
            <person name="Copeland A."/>
            <person name="Saunders E."/>
            <person name="Brettin T."/>
            <person name="Detter J.C."/>
            <person name="Bruce D."/>
            <person name="Goodwin L."/>
            <person name="Pati A."/>
            <person name="Ivanova N."/>
            <person name="Mavromatis K."/>
            <person name="Ovchinnikova G."/>
            <person name="Chen A."/>
            <person name="Palaniappan K."/>
            <person name="Land M."/>
            <person name="Hauser L."/>
            <person name="Chang Y.J."/>
            <person name="Jeffries C.D."/>
            <person name="Chain P."/>
            <person name="Goker M."/>
            <person name="Bristow J."/>
            <person name="Eisen J.A."/>
            <person name="Markowitz V."/>
            <person name="Hugenholtz P."/>
            <person name="Kyrpides N.C."/>
            <person name="Klenk H.P."/>
            <person name="Han C."/>
        </authorList>
    </citation>
    <scope>NUCLEOTIDE SEQUENCE [LARGE SCALE GENOMIC DNA]</scope>
    <source>
        <strain evidence="15">ATCC 14870 / DSM 20603 / BCRC 15368 / CIP 55.134 / JCM 11481 / NBRC 15587 / NCTC 10816 / Prevot 55134</strain>
    </source>
</reference>
<name>C7R1S8_JONDD</name>
<dbReference type="InterPro" id="IPR001000">
    <property type="entry name" value="GH10_dom"/>
</dbReference>
<dbReference type="SMART" id="SM00637">
    <property type="entry name" value="CBD_II"/>
    <property type="match status" value="1"/>
</dbReference>
<keyword evidence="4 11" id="KW-0732">Signal</keyword>
<dbReference type="InterPro" id="IPR044846">
    <property type="entry name" value="GH10"/>
</dbReference>
<dbReference type="PANTHER" id="PTHR31490:SF88">
    <property type="entry name" value="BETA-XYLANASE"/>
    <property type="match status" value="1"/>
</dbReference>
<evidence type="ECO:0000313" key="14">
    <source>
        <dbReference type="EMBL" id="ACV08396.1"/>
    </source>
</evidence>
<dbReference type="Pfam" id="PF00553">
    <property type="entry name" value="CBM_2"/>
    <property type="match status" value="1"/>
</dbReference>
<gene>
    <name evidence="14" type="ordered locus">Jden_0732</name>
</gene>
<evidence type="ECO:0000259" key="13">
    <source>
        <dbReference type="PROSITE" id="PS51760"/>
    </source>
</evidence>
<feature type="domain" description="GH10" evidence="13">
    <location>
        <begin position="68"/>
        <end position="382"/>
    </location>
</feature>
<keyword evidence="8 10" id="KW-0624">Polysaccharide degradation</keyword>
<keyword evidence="3" id="KW-0858">Xylan degradation</keyword>
<keyword evidence="5 10" id="KW-0378">Hydrolase</keyword>
<evidence type="ECO:0000256" key="7">
    <source>
        <dbReference type="ARBA" id="ARBA00023295"/>
    </source>
</evidence>
<dbReference type="InterPro" id="IPR031158">
    <property type="entry name" value="GH10_AS"/>
</dbReference>
<dbReference type="Gene3D" id="2.60.40.290">
    <property type="match status" value="1"/>
</dbReference>
<dbReference type="KEGG" id="jde:Jden_0732"/>
<dbReference type="PROSITE" id="PS00591">
    <property type="entry name" value="GH10_1"/>
    <property type="match status" value="1"/>
</dbReference>
<dbReference type="Gene3D" id="3.20.20.80">
    <property type="entry name" value="Glycosidases"/>
    <property type="match status" value="1"/>
</dbReference>
<dbReference type="GO" id="GO:0030247">
    <property type="term" value="F:polysaccharide binding"/>
    <property type="evidence" value="ECO:0007669"/>
    <property type="project" value="UniProtKB-UniRule"/>
</dbReference>
<dbReference type="InterPro" id="IPR017853">
    <property type="entry name" value="GH"/>
</dbReference>
<comment type="similarity">
    <text evidence="2 10">Belongs to the glycosyl hydrolase 10 (cellulase F) family.</text>
</comment>
<dbReference type="EC" id="3.2.1.8" evidence="10"/>
<dbReference type="CAZy" id="CBM2">
    <property type="family name" value="Carbohydrate-Binding Module Family 2"/>
</dbReference>
<dbReference type="eggNOG" id="COG3693">
    <property type="taxonomic scope" value="Bacteria"/>
</dbReference>
<dbReference type="PROSITE" id="PS51173">
    <property type="entry name" value="CBM2"/>
    <property type="match status" value="1"/>
</dbReference>
<dbReference type="HOGENOM" id="CLU_020161_3_0_11"/>
<organism evidence="14 15">
    <name type="scientific">Jonesia denitrificans (strain ATCC 14870 / DSM 20603 / BCRC 15368 / CIP 55.134 / JCM 11481 / NBRC 15587 / NCTC 10816 / Prevot 55134)</name>
    <name type="common">Listeria denitrificans</name>
    <dbReference type="NCBI Taxonomy" id="471856"/>
    <lineage>
        <taxon>Bacteria</taxon>
        <taxon>Bacillati</taxon>
        <taxon>Actinomycetota</taxon>
        <taxon>Actinomycetes</taxon>
        <taxon>Micrococcales</taxon>
        <taxon>Jonesiaceae</taxon>
        <taxon>Jonesia</taxon>
    </lineage>
</organism>
<evidence type="ECO:0000256" key="10">
    <source>
        <dbReference type="RuleBase" id="RU361174"/>
    </source>
</evidence>
<dbReference type="Proteomes" id="UP000000628">
    <property type="component" value="Chromosome"/>
</dbReference>
<dbReference type="PANTHER" id="PTHR31490">
    <property type="entry name" value="GLYCOSYL HYDROLASE"/>
    <property type="match status" value="1"/>
</dbReference>